<evidence type="ECO:0000313" key="4">
    <source>
        <dbReference type="Proteomes" id="UP000569951"/>
    </source>
</evidence>
<dbReference type="PROSITE" id="PS51257">
    <property type="entry name" value="PROKAR_LIPOPROTEIN"/>
    <property type="match status" value="1"/>
</dbReference>
<dbReference type="PANTHER" id="PTHR31528">
    <property type="entry name" value="4-AMINO-5-HYDROXYMETHYL-2-METHYLPYRIMIDINE PHOSPHATE SYNTHASE THI11-RELATED"/>
    <property type="match status" value="1"/>
</dbReference>
<comment type="caution">
    <text evidence="3">The sequence shown here is derived from an EMBL/GenBank/DDBJ whole genome shotgun (WGS) entry which is preliminary data.</text>
</comment>
<evidence type="ECO:0000259" key="2">
    <source>
        <dbReference type="Pfam" id="PF09084"/>
    </source>
</evidence>
<dbReference type="Proteomes" id="UP000569951">
    <property type="component" value="Unassembled WGS sequence"/>
</dbReference>
<dbReference type="EMBL" id="JACHHG010000005">
    <property type="protein sequence ID" value="MBB6098365.1"/>
    <property type="molecule type" value="Genomic_DNA"/>
</dbReference>
<dbReference type="InterPro" id="IPR027939">
    <property type="entry name" value="NMT1/THI5"/>
</dbReference>
<gene>
    <name evidence="3" type="ORF">HNR42_001790</name>
</gene>
<dbReference type="PANTHER" id="PTHR31528:SF15">
    <property type="entry name" value="RIBOFLAVIN-BINDING PROTEIN RIBY"/>
    <property type="match status" value="1"/>
</dbReference>
<feature type="chain" id="PRO_5032419875" evidence="1">
    <location>
        <begin position="20"/>
        <end position="320"/>
    </location>
</feature>
<dbReference type="AlphaFoldDB" id="A0A841I370"/>
<accession>A0A841I370</accession>
<dbReference type="Gene3D" id="3.40.190.10">
    <property type="entry name" value="Periplasmic binding protein-like II"/>
    <property type="match status" value="2"/>
</dbReference>
<organism evidence="3 4">
    <name type="scientific">Deinobacterium chartae</name>
    <dbReference type="NCBI Taxonomy" id="521158"/>
    <lineage>
        <taxon>Bacteria</taxon>
        <taxon>Thermotogati</taxon>
        <taxon>Deinococcota</taxon>
        <taxon>Deinococci</taxon>
        <taxon>Deinococcales</taxon>
        <taxon>Deinococcaceae</taxon>
        <taxon>Deinobacterium</taxon>
    </lineage>
</organism>
<feature type="signal peptide" evidence="1">
    <location>
        <begin position="1"/>
        <end position="19"/>
    </location>
</feature>
<evidence type="ECO:0000313" key="3">
    <source>
        <dbReference type="EMBL" id="MBB6098365.1"/>
    </source>
</evidence>
<protein>
    <submittedName>
        <fullName evidence="3">NitT/TauT family transport system substrate-binding protein</fullName>
    </submittedName>
</protein>
<sequence>MKRYLALLMCGLISGCASAQQKVVVGLGYIPNVQFAPFYAAEKRGFYKAEGLEVEFRHGYVSELVPLLLQGKLDYVVGDAEDAVFARAQGAPLRYVMAMYQRLPVTIFSLPAERIESVRDLRGKVIGIPGAFGSSYTALQALLAKNGLKESDVRLNPIGFTQIDAVRAGKVDAAVGFVNNEVVVLREQGVKVNALDLSRAYPMVGSGVIASEKTLASVAGVKKFLRASQRGLAYTLANPQGAYQDSLPYIGSAAGAGQLEVLKASLPYMRSAYTDKNGLGYSDPAAWASAVNFLKSLGRLKSDVKAGGFYSNAFLTRGVK</sequence>
<dbReference type="GO" id="GO:0009228">
    <property type="term" value="P:thiamine biosynthetic process"/>
    <property type="evidence" value="ECO:0007669"/>
    <property type="project" value="InterPro"/>
</dbReference>
<evidence type="ECO:0000256" key="1">
    <source>
        <dbReference type="SAM" id="SignalP"/>
    </source>
</evidence>
<name>A0A841I370_9DEIO</name>
<dbReference type="RefSeq" id="WP_183986680.1">
    <property type="nucleotide sequence ID" value="NZ_JACHHG010000005.1"/>
</dbReference>
<dbReference type="SUPFAM" id="SSF53850">
    <property type="entry name" value="Periplasmic binding protein-like II"/>
    <property type="match status" value="1"/>
</dbReference>
<proteinExistence type="predicted"/>
<keyword evidence="4" id="KW-1185">Reference proteome</keyword>
<keyword evidence="1" id="KW-0732">Signal</keyword>
<dbReference type="InterPro" id="IPR015168">
    <property type="entry name" value="SsuA/THI5"/>
</dbReference>
<feature type="domain" description="SsuA/THI5-like" evidence="2">
    <location>
        <begin position="32"/>
        <end position="242"/>
    </location>
</feature>
<dbReference type="Pfam" id="PF09084">
    <property type="entry name" value="NMT1"/>
    <property type="match status" value="1"/>
</dbReference>
<reference evidence="3 4" key="1">
    <citation type="submission" date="2020-08" db="EMBL/GenBank/DDBJ databases">
        <title>Genomic Encyclopedia of Type Strains, Phase IV (KMG-IV): sequencing the most valuable type-strain genomes for metagenomic binning, comparative biology and taxonomic classification.</title>
        <authorList>
            <person name="Goeker M."/>
        </authorList>
    </citation>
    <scope>NUCLEOTIDE SEQUENCE [LARGE SCALE GENOMIC DNA]</scope>
    <source>
        <strain evidence="3 4">DSM 21458</strain>
    </source>
</reference>